<comment type="caution">
    <text evidence="2">The sequence shown here is derived from an EMBL/GenBank/DDBJ whole genome shotgun (WGS) entry which is preliminary data.</text>
</comment>
<sequence>MSFDSSYTEKWWDRFARPSSAQLSFAFQTSSSKSTHIEINPIRNTKIAAVEWDVKGDDPKCDLRSSIASGRVHISASAMKNIPLLHLRVTLLNKVSTLWSNAAWSLLFLLFSIFGWTFSMGWLNGFTNYYSPENVLAGLAVFLTLWVARRINAMEHSVSQELTRYPNLFITVNLLVSAVSYFCGGQLYHWSQDAAPTASPSQGALRWLMLTLAVGSLLLSVPNFHALWMNWRYRHGRYGSSEPVRKESFLMDVGSVPLPKFNMPGDANANRGNPLQRWIDRHDREAEESTQTLLPSEHGPYSVLEWQDYRDCAMNDRRRFVEQYLWKR</sequence>
<reference evidence="2 3" key="1">
    <citation type="journal article" date="2018" name="Int. J. Syst. Evol. Microbiol.">
        <title>Bifidobacterium catulorum sp. nov., a novel taxon from the faeces of the baby common marmoset (Callithrix jacchus).</title>
        <authorList>
            <person name="Modesto M."/>
            <person name="Michelini S."/>
            <person name="Oki K."/>
            <person name="Biavati B."/>
            <person name="Watanabe K."/>
            <person name="Mattarelli P."/>
        </authorList>
    </citation>
    <scope>NUCLEOTIDE SEQUENCE [LARGE SCALE GENOMIC DNA]</scope>
    <source>
        <strain evidence="2 3">MRM 8.19</strain>
    </source>
</reference>
<name>A0A2U2MTX7_9BIFI</name>
<feature type="transmembrane region" description="Helical" evidence="1">
    <location>
        <begin position="207"/>
        <end position="228"/>
    </location>
</feature>
<keyword evidence="3" id="KW-1185">Reference proteome</keyword>
<evidence type="ECO:0000313" key="2">
    <source>
        <dbReference type="EMBL" id="PWG60285.1"/>
    </source>
</evidence>
<feature type="transmembrane region" description="Helical" evidence="1">
    <location>
        <begin position="102"/>
        <end position="123"/>
    </location>
</feature>
<dbReference type="RefSeq" id="WP_109136918.1">
    <property type="nucleotide sequence ID" value="NZ_QFFN01000005.1"/>
</dbReference>
<evidence type="ECO:0000256" key="1">
    <source>
        <dbReference type="SAM" id="Phobius"/>
    </source>
</evidence>
<keyword evidence="1" id="KW-0812">Transmembrane</keyword>
<organism evidence="2 3">
    <name type="scientific">Bifidobacterium catulorum</name>
    <dbReference type="NCBI Taxonomy" id="1630173"/>
    <lineage>
        <taxon>Bacteria</taxon>
        <taxon>Bacillati</taxon>
        <taxon>Actinomycetota</taxon>
        <taxon>Actinomycetes</taxon>
        <taxon>Bifidobacteriales</taxon>
        <taxon>Bifidobacteriaceae</taxon>
        <taxon>Bifidobacterium</taxon>
    </lineage>
</organism>
<accession>A0A2U2MTX7</accession>
<evidence type="ECO:0000313" key="3">
    <source>
        <dbReference type="Proteomes" id="UP000245753"/>
    </source>
</evidence>
<proteinExistence type="predicted"/>
<keyword evidence="1" id="KW-0472">Membrane</keyword>
<dbReference type="AlphaFoldDB" id="A0A2U2MTX7"/>
<dbReference type="Proteomes" id="UP000245753">
    <property type="component" value="Unassembled WGS sequence"/>
</dbReference>
<feature type="transmembrane region" description="Helical" evidence="1">
    <location>
        <begin position="129"/>
        <end position="148"/>
    </location>
</feature>
<protein>
    <submittedName>
        <fullName evidence="2">Uncharacterized protein</fullName>
    </submittedName>
</protein>
<dbReference type="EMBL" id="QFFN01000005">
    <property type="protein sequence ID" value="PWG60285.1"/>
    <property type="molecule type" value="Genomic_DNA"/>
</dbReference>
<keyword evidence="1" id="KW-1133">Transmembrane helix</keyword>
<feature type="transmembrane region" description="Helical" evidence="1">
    <location>
        <begin position="168"/>
        <end position="187"/>
    </location>
</feature>
<gene>
    <name evidence="2" type="ORF">DF200_03535</name>
</gene>